<evidence type="ECO:0000313" key="3">
    <source>
        <dbReference type="Proteomes" id="UP001484239"/>
    </source>
</evidence>
<protein>
    <recommendedName>
        <fullName evidence="4">Lipoprotein</fullName>
    </recommendedName>
</protein>
<gene>
    <name evidence="2" type="ORF">WI372_17445</name>
</gene>
<dbReference type="Proteomes" id="UP001484239">
    <property type="component" value="Unassembled WGS sequence"/>
</dbReference>
<reference evidence="2 3" key="1">
    <citation type="submission" date="2024-02" db="EMBL/GenBank/DDBJ databases">
        <title>A novel Gemmatimonadota bacterium.</title>
        <authorList>
            <person name="Du Z.-J."/>
            <person name="Ye Y.-Q."/>
        </authorList>
    </citation>
    <scope>NUCLEOTIDE SEQUENCE [LARGE SCALE GENOMIC DNA]</scope>
    <source>
        <strain evidence="2 3">DH-20</strain>
    </source>
</reference>
<feature type="chain" id="PRO_5047142479" description="Lipoprotein" evidence="1">
    <location>
        <begin position="30"/>
        <end position="155"/>
    </location>
</feature>
<evidence type="ECO:0008006" key="4">
    <source>
        <dbReference type="Google" id="ProtNLM"/>
    </source>
</evidence>
<comment type="caution">
    <text evidence="2">The sequence shown here is derived from an EMBL/GenBank/DDBJ whole genome shotgun (WGS) entry which is preliminary data.</text>
</comment>
<proteinExistence type="predicted"/>
<dbReference type="EMBL" id="JBBHLI010000015">
    <property type="protein sequence ID" value="MEK9502785.1"/>
    <property type="molecule type" value="Genomic_DNA"/>
</dbReference>
<evidence type="ECO:0000256" key="1">
    <source>
        <dbReference type="SAM" id="SignalP"/>
    </source>
</evidence>
<dbReference type="RefSeq" id="WP_405281136.1">
    <property type="nucleotide sequence ID" value="NZ_CP144380.1"/>
</dbReference>
<dbReference type="PROSITE" id="PS51257">
    <property type="entry name" value="PROKAR_LIPOPROTEIN"/>
    <property type="match status" value="1"/>
</dbReference>
<evidence type="ECO:0000313" key="2">
    <source>
        <dbReference type="EMBL" id="MEK9502785.1"/>
    </source>
</evidence>
<organism evidence="2 3">
    <name type="scientific">Gaopeijia maritima</name>
    <dbReference type="NCBI Taxonomy" id="3119007"/>
    <lineage>
        <taxon>Bacteria</taxon>
        <taxon>Pseudomonadati</taxon>
        <taxon>Gemmatimonadota</taxon>
        <taxon>Longimicrobiia</taxon>
        <taxon>Gaopeijiales</taxon>
        <taxon>Gaopeijiaceae</taxon>
        <taxon>Gaopeijia</taxon>
    </lineage>
</organism>
<accession>A0ABU9EDE9</accession>
<name>A0ABU9EDE9_9BACT</name>
<keyword evidence="1" id="KW-0732">Signal</keyword>
<sequence>MRAPTTPRARRSRSLGATMALTAALGACALSSTEPEVVIDPSDPPVVGMWAWHRSTGGLLPDDRTPATEGYTMSLDLGADGIATIFYDGEASGSTTYDVGVGTTGGAVEGSPAILFGESLFGFAEQALAMPSADSLVLSDGCCDGFQWIFVRDGG</sequence>
<keyword evidence="3" id="KW-1185">Reference proteome</keyword>
<feature type="signal peptide" evidence="1">
    <location>
        <begin position="1"/>
        <end position="29"/>
    </location>
</feature>